<dbReference type="FunFam" id="1.10.510.10:FF:000392">
    <property type="entry name" value="Pim proto-oncogene, serine/threonine kinase,-related 152"/>
    <property type="match status" value="1"/>
</dbReference>
<dbReference type="InterPro" id="IPR017441">
    <property type="entry name" value="Protein_kinase_ATP_BS"/>
</dbReference>
<evidence type="ECO:0000256" key="8">
    <source>
        <dbReference type="ARBA" id="ARBA00047899"/>
    </source>
</evidence>
<reference evidence="12" key="1">
    <citation type="submission" date="2025-08" db="UniProtKB">
        <authorList>
            <consortium name="Ensembl"/>
        </authorList>
    </citation>
    <scope>IDENTIFICATION</scope>
</reference>
<keyword evidence="13" id="KW-1185">Reference proteome</keyword>
<dbReference type="FunFam" id="3.30.200.20:FF:000246">
    <property type="entry name" value="Pim proto-oncogene, serine/threonine kinase,-related 152"/>
    <property type="match status" value="1"/>
</dbReference>
<reference evidence="12" key="2">
    <citation type="submission" date="2025-09" db="UniProtKB">
        <authorList>
            <consortium name="Ensembl"/>
        </authorList>
    </citation>
    <scope>IDENTIFICATION</scope>
</reference>
<evidence type="ECO:0000259" key="11">
    <source>
        <dbReference type="PROSITE" id="PS50011"/>
    </source>
</evidence>
<dbReference type="GO" id="GO:0005524">
    <property type="term" value="F:ATP binding"/>
    <property type="evidence" value="ECO:0007669"/>
    <property type="project" value="UniProtKB-UniRule"/>
</dbReference>
<dbReference type="SMART" id="SM00220">
    <property type="entry name" value="S_TKc"/>
    <property type="match status" value="1"/>
</dbReference>
<name>A0A8C1QW93_CYPCA</name>
<evidence type="ECO:0000256" key="1">
    <source>
        <dbReference type="ARBA" id="ARBA00005505"/>
    </source>
</evidence>
<dbReference type="Pfam" id="PF00069">
    <property type="entry name" value="Pkinase"/>
    <property type="match status" value="1"/>
</dbReference>
<dbReference type="EC" id="2.7.11.1" evidence="2"/>
<protein>
    <recommendedName>
        <fullName evidence="2">non-specific serine/threonine protein kinase</fullName>
        <ecNumber evidence="2">2.7.11.1</ecNumber>
    </recommendedName>
</protein>
<dbReference type="GO" id="GO:0007346">
    <property type="term" value="P:regulation of mitotic cell cycle"/>
    <property type="evidence" value="ECO:0007669"/>
    <property type="project" value="TreeGrafter"/>
</dbReference>
<dbReference type="InterPro" id="IPR051138">
    <property type="entry name" value="PIM_Ser/Thr_kinase"/>
</dbReference>
<organism evidence="12 13">
    <name type="scientific">Cyprinus carpio</name>
    <name type="common">Common carp</name>
    <dbReference type="NCBI Taxonomy" id="7962"/>
    <lineage>
        <taxon>Eukaryota</taxon>
        <taxon>Metazoa</taxon>
        <taxon>Chordata</taxon>
        <taxon>Craniata</taxon>
        <taxon>Vertebrata</taxon>
        <taxon>Euteleostomi</taxon>
        <taxon>Actinopterygii</taxon>
        <taxon>Neopterygii</taxon>
        <taxon>Teleostei</taxon>
        <taxon>Ostariophysi</taxon>
        <taxon>Cypriniformes</taxon>
        <taxon>Cyprinidae</taxon>
        <taxon>Cyprininae</taxon>
        <taxon>Cyprinus</taxon>
    </lineage>
</organism>
<keyword evidence="6" id="KW-0418">Kinase</keyword>
<keyword evidence="7 10" id="KW-0067">ATP-binding</keyword>
<dbReference type="PROSITE" id="PS00108">
    <property type="entry name" value="PROTEIN_KINASE_ST"/>
    <property type="match status" value="1"/>
</dbReference>
<dbReference type="Proteomes" id="UP000694427">
    <property type="component" value="Unplaced"/>
</dbReference>
<dbReference type="AlphaFoldDB" id="A0A8C1QW93"/>
<dbReference type="InterPro" id="IPR000719">
    <property type="entry name" value="Prot_kinase_dom"/>
</dbReference>
<dbReference type="GO" id="GO:0043066">
    <property type="term" value="P:negative regulation of apoptotic process"/>
    <property type="evidence" value="ECO:0007669"/>
    <property type="project" value="TreeGrafter"/>
</dbReference>
<feature type="binding site" evidence="10">
    <location>
        <position position="575"/>
    </location>
    <ligand>
        <name>ATP</name>
        <dbReference type="ChEBI" id="CHEBI:30616"/>
    </ligand>
</feature>
<dbReference type="InterPro" id="IPR008271">
    <property type="entry name" value="Ser/Thr_kinase_AS"/>
</dbReference>
<evidence type="ECO:0000256" key="5">
    <source>
        <dbReference type="ARBA" id="ARBA00022741"/>
    </source>
</evidence>
<evidence type="ECO:0000256" key="9">
    <source>
        <dbReference type="ARBA" id="ARBA00048679"/>
    </source>
</evidence>
<evidence type="ECO:0000313" key="13">
    <source>
        <dbReference type="Proteomes" id="UP000694427"/>
    </source>
</evidence>
<evidence type="ECO:0000256" key="3">
    <source>
        <dbReference type="ARBA" id="ARBA00022527"/>
    </source>
</evidence>
<comment type="catalytic activity">
    <reaction evidence="9">
        <text>L-seryl-[protein] + ATP = O-phospho-L-seryl-[protein] + ADP + H(+)</text>
        <dbReference type="Rhea" id="RHEA:17989"/>
        <dbReference type="Rhea" id="RHEA-COMP:9863"/>
        <dbReference type="Rhea" id="RHEA-COMP:11604"/>
        <dbReference type="ChEBI" id="CHEBI:15378"/>
        <dbReference type="ChEBI" id="CHEBI:29999"/>
        <dbReference type="ChEBI" id="CHEBI:30616"/>
        <dbReference type="ChEBI" id="CHEBI:83421"/>
        <dbReference type="ChEBI" id="CHEBI:456216"/>
        <dbReference type="EC" id="2.7.11.1"/>
    </reaction>
</comment>
<keyword evidence="3" id="KW-0723">Serine/threonine-protein kinase</keyword>
<dbReference type="InterPro" id="IPR011009">
    <property type="entry name" value="Kinase-like_dom_sf"/>
</dbReference>
<keyword evidence="4" id="KW-0808">Transferase</keyword>
<dbReference type="PROSITE" id="PS50011">
    <property type="entry name" value="PROTEIN_KINASE_DOM"/>
    <property type="match status" value="1"/>
</dbReference>
<dbReference type="SUPFAM" id="SSF56112">
    <property type="entry name" value="Protein kinase-like (PK-like)"/>
    <property type="match status" value="1"/>
</dbReference>
<evidence type="ECO:0000256" key="4">
    <source>
        <dbReference type="ARBA" id="ARBA00022679"/>
    </source>
</evidence>
<dbReference type="GO" id="GO:0005737">
    <property type="term" value="C:cytoplasm"/>
    <property type="evidence" value="ECO:0007669"/>
    <property type="project" value="TreeGrafter"/>
</dbReference>
<dbReference type="PANTHER" id="PTHR22984">
    <property type="entry name" value="SERINE/THREONINE-PROTEIN KINASE PIM"/>
    <property type="match status" value="1"/>
</dbReference>
<dbReference type="Gene3D" id="1.10.510.10">
    <property type="entry name" value="Transferase(Phosphotransferase) domain 1"/>
    <property type="match status" value="1"/>
</dbReference>
<evidence type="ECO:0000256" key="7">
    <source>
        <dbReference type="ARBA" id="ARBA00022840"/>
    </source>
</evidence>
<dbReference type="Ensembl" id="ENSCCRT00010077031.1">
    <property type="protein sequence ID" value="ENSCCRP00010069684.1"/>
    <property type="gene ID" value="ENSCCRG00010030246.1"/>
</dbReference>
<dbReference type="CDD" id="cd14005">
    <property type="entry name" value="STKc_PIM"/>
    <property type="match status" value="1"/>
</dbReference>
<evidence type="ECO:0000256" key="2">
    <source>
        <dbReference type="ARBA" id="ARBA00012513"/>
    </source>
</evidence>
<comment type="similarity">
    <text evidence="1">Belongs to the protein kinase superfamily. CAMK Ser/Thr protein kinase family. PIM subfamily.</text>
</comment>
<accession>A0A8C1QW93</accession>
<evidence type="ECO:0000313" key="12">
    <source>
        <dbReference type="Ensembl" id="ENSCCRP00010069684.1"/>
    </source>
</evidence>
<sequence length="805" mass="89265">MKKKFKKIKRVWKALFGNSRASEKYNQKTSSAEGEKNDEGYDAAVVHSRRNTENQITNVQGQATARTELDLNGDALKAPVQQCAFDVNGGKVGRKKEKCKKKKSFWKVLFVCIRPSKKVLQAPVRAESNWSVDAFQAAVQTESDWSVDAFQAAVQTESDWSVDALQAAVHTESDWSVDALQAPVHVESDWSVDALQAPVCAESDWSVDALQAPVRTESDWSVDALQAPVHVESDWSVDALQAPVCAESDWSVDALQTPFHVESDWCVDALQAPVRAESDCSVHALQAPVRVESDCSVDALQAPVRVESDWSVDALQAPVRVESDWSVDALQAPVRVESDWSVDALQAPVRVESDWSVDALQAPVRVESDWSVDALQAPVRVESDWSVDALQAPVRVESDCSVDALQAPVRVESDWSVDALQAPVRVESDCSVDALQAPVRVESDWSVDALQAPDRAESDCSVDALQAPVRVESDWSVDALQAPVRTESDWSVNALQAPVRTESDCSVDAPVRAKSAWSVDALQTSGNTNSLFDPCSDIFSYYEVGNMLGQGGFGAVYEGRRVMDGLEVAVKFVKKSEDTKYINFTEPLPLEVALLILANEGPRVPHIIQLLDWKDVGEYYIMVLERPVPCEDLLDFVQRHGGRIDEVLARVIMRQATQAAYMSCQRGVLHRDIKQENLLINKDTLEVKLIDFGCGDLLQTMAYTTFMGTRMYCPPEFLSQGKYHGEPATVYSLGVLLFSLICGTFPDSHDKIMIDLNRWFIAGLSQECCQLICSCLQRDPKKRLDLGKILHHKWFKGINMKKTVI</sequence>
<evidence type="ECO:0000256" key="6">
    <source>
        <dbReference type="ARBA" id="ARBA00022777"/>
    </source>
</evidence>
<dbReference type="PROSITE" id="PS00107">
    <property type="entry name" value="PROTEIN_KINASE_ATP"/>
    <property type="match status" value="1"/>
</dbReference>
<comment type="catalytic activity">
    <reaction evidence="8">
        <text>L-threonyl-[protein] + ATP = O-phospho-L-threonyl-[protein] + ADP + H(+)</text>
        <dbReference type="Rhea" id="RHEA:46608"/>
        <dbReference type="Rhea" id="RHEA-COMP:11060"/>
        <dbReference type="Rhea" id="RHEA-COMP:11605"/>
        <dbReference type="ChEBI" id="CHEBI:15378"/>
        <dbReference type="ChEBI" id="CHEBI:30013"/>
        <dbReference type="ChEBI" id="CHEBI:30616"/>
        <dbReference type="ChEBI" id="CHEBI:61977"/>
        <dbReference type="ChEBI" id="CHEBI:456216"/>
        <dbReference type="EC" id="2.7.11.1"/>
    </reaction>
</comment>
<keyword evidence="5 10" id="KW-0547">Nucleotide-binding</keyword>
<evidence type="ECO:0000256" key="10">
    <source>
        <dbReference type="PROSITE-ProRule" id="PRU10141"/>
    </source>
</evidence>
<dbReference type="GO" id="GO:0004674">
    <property type="term" value="F:protein serine/threonine kinase activity"/>
    <property type="evidence" value="ECO:0007669"/>
    <property type="project" value="UniProtKB-KW"/>
</dbReference>
<feature type="domain" description="Protein kinase" evidence="11">
    <location>
        <begin position="542"/>
        <end position="795"/>
    </location>
</feature>
<proteinExistence type="inferred from homology"/>
<dbReference type="Gene3D" id="3.30.200.20">
    <property type="entry name" value="Phosphorylase Kinase, domain 1"/>
    <property type="match status" value="1"/>
</dbReference>
<dbReference type="PANTHER" id="PTHR22984:SF11">
    <property type="entry name" value="AURORA KINASE-RELATED"/>
    <property type="match status" value="1"/>
</dbReference>